<dbReference type="PANTHER" id="PTHR42764:SF1">
    <property type="entry name" value="PHOSPHONATES UTILIZATION ATP-BINDING PROTEIN PHNK-RELATED"/>
    <property type="match status" value="1"/>
</dbReference>
<reference evidence="4" key="1">
    <citation type="journal article" date="2020" name="Antimicrob. Agents Chemother.">
        <title>The novel macrolide resistance genes mef(D), msr(F) and msr(H) are present on resistance islands in Macrococcus canis, Macrococcus caseolyticus and Staphylococcus aureus.</title>
        <authorList>
            <person name="Schwendener S."/>
            <person name="Dona V."/>
            <person name="Perreten V."/>
        </authorList>
    </citation>
    <scope>NUCLEOTIDE SEQUENCE</scope>
    <source>
        <strain evidence="4">Epi0076A</strain>
    </source>
</reference>
<sequence>MKEVCVLSEQPVVSVKNLHKQYGEGCEHCHGGVHLEKNICPECHTVYALNNVSFDLYPGEIIGIVGESGSGKSTLMKSLYFDEAPTSGEYYIPSYSNDNLLTLPSIEKRNIRNTQLGMVYQNPVLGLNMEFASITNIAKKLIDSGEMNVEKMRNRGLELLDKVNIPIRRASSPPKNFSGGMQQRVQIAKALSNNPPLLLLDEITTGLDLSVQADVLDLIKELQRTFGISMIIVSHDLAVIRMLSDRAFVMLNGQVIESGLTDAILEDPQHPYTQQLVYSLL</sequence>
<accession>A0AAE6X116</accession>
<name>A0AAE6X116_9STAP</name>
<dbReference type="SUPFAM" id="SSF52540">
    <property type="entry name" value="P-loop containing nucleoside triphosphate hydrolases"/>
    <property type="match status" value="1"/>
</dbReference>
<dbReference type="InterPro" id="IPR012700">
    <property type="entry name" value="PhnK"/>
</dbReference>
<dbReference type="PANTHER" id="PTHR42764">
    <property type="entry name" value="PHOSPHONATES UTILIZATION ATP-BINDING PROTEIN PHNK-RELATED"/>
    <property type="match status" value="1"/>
</dbReference>
<keyword evidence="2 4" id="KW-0067">ATP-binding</keyword>
<evidence type="ECO:0000313" key="4">
    <source>
        <dbReference type="EMBL" id="QIH77600.1"/>
    </source>
</evidence>
<dbReference type="Gene3D" id="3.40.50.300">
    <property type="entry name" value="P-loop containing nucleotide triphosphate hydrolases"/>
    <property type="match status" value="1"/>
</dbReference>
<dbReference type="PROSITE" id="PS00211">
    <property type="entry name" value="ABC_TRANSPORTER_1"/>
    <property type="match status" value="1"/>
</dbReference>
<dbReference type="GO" id="GO:0005524">
    <property type="term" value="F:ATP binding"/>
    <property type="evidence" value="ECO:0007669"/>
    <property type="project" value="UniProtKB-KW"/>
</dbReference>
<evidence type="ECO:0000256" key="1">
    <source>
        <dbReference type="ARBA" id="ARBA00022741"/>
    </source>
</evidence>
<proteinExistence type="predicted"/>
<dbReference type="InterPro" id="IPR003439">
    <property type="entry name" value="ABC_transporter-like_ATP-bd"/>
</dbReference>
<dbReference type="InterPro" id="IPR017871">
    <property type="entry name" value="ABC_transporter-like_CS"/>
</dbReference>
<feature type="domain" description="ABC transporter" evidence="3">
    <location>
        <begin position="13"/>
        <end position="277"/>
    </location>
</feature>
<gene>
    <name evidence="4" type="ORF">GTN30_02880</name>
</gene>
<dbReference type="RefSeq" id="WP_164953082.1">
    <property type="nucleotide sequence ID" value="NZ_CP047363.1"/>
</dbReference>
<protein>
    <submittedName>
        <fullName evidence="4">ATP-binding cassette domain-containing protein</fullName>
    </submittedName>
</protein>
<evidence type="ECO:0000259" key="3">
    <source>
        <dbReference type="PROSITE" id="PS50893"/>
    </source>
</evidence>
<dbReference type="SMART" id="SM00382">
    <property type="entry name" value="AAA"/>
    <property type="match status" value="1"/>
</dbReference>
<dbReference type="PROSITE" id="PS50893">
    <property type="entry name" value="ABC_TRANSPORTER_2"/>
    <property type="match status" value="1"/>
</dbReference>
<dbReference type="EMBL" id="CP047363">
    <property type="protein sequence ID" value="QIH77600.1"/>
    <property type="molecule type" value="Genomic_DNA"/>
</dbReference>
<keyword evidence="1" id="KW-0547">Nucleotide-binding</keyword>
<dbReference type="InterPro" id="IPR003593">
    <property type="entry name" value="AAA+_ATPase"/>
</dbReference>
<evidence type="ECO:0000313" key="5">
    <source>
        <dbReference type="Proteomes" id="UP000501122"/>
    </source>
</evidence>
<dbReference type="Pfam" id="PF00005">
    <property type="entry name" value="ABC_tran"/>
    <property type="match status" value="1"/>
</dbReference>
<dbReference type="AlphaFoldDB" id="A0AAE6X116"/>
<dbReference type="InterPro" id="IPR027417">
    <property type="entry name" value="P-loop_NTPase"/>
</dbReference>
<dbReference type="GO" id="GO:0016887">
    <property type="term" value="F:ATP hydrolysis activity"/>
    <property type="evidence" value="ECO:0007669"/>
    <property type="project" value="InterPro"/>
</dbReference>
<evidence type="ECO:0000256" key="2">
    <source>
        <dbReference type="ARBA" id="ARBA00022840"/>
    </source>
</evidence>
<dbReference type="Proteomes" id="UP000501122">
    <property type="component" value="Chromosome"/>
</dbReference>
<dbReference type="PIRSF" id="PIRSF037116">
    <property type="entry name" value="CP_lyase_PhnK"/>
    <property type="match status" value="1"/>
</dbReference>
<dbReference type="GO" id="GO:0019700">
    <property type="term" value="P:organic phosphonate catabolic process"/>
    <property type="evidence" value="ECO:0007669"/>
    <property type="project" value="TreeGrafter"/>
</dbReference>
<organism evidence="4 5">
    <name type="scientific">Macrococcoides canis</name>
    <dbReference type="NCBI Taxonomy" id="1855823"/>
    <lineage>
        <taxon>Bacteria</taxon>
        <taxon>Bacillati</taxon>
        <taxon>Bacillota</taxon>
        <taxon>Bacilli</taxon>
        <taxon>Bacillales</taxon>
        <taxon>Staphylococcaceae</taxon>
        <taxon>Macrococcoides</taxon>
    </lineage>
</organism>